<evidence type="ECO:0000313" key="4">
    <source>
        <dbReference type="Proteomes" id="UP000694864"/>
    </source>
</evidence>
<evidence type="ECO:0000259" key="2">
    <source>
        <dbReference type="Pfam" id="PF05605"/>
    </source>
</evidence>
<evidence type="ECO:0000259" key="3">
    <source>
        <dbReference type="Pfam" id="PF14571"/>
    </source>
</evidence>
<evidence type="ECO:0000313" key="6">
    <source>
        <dbReference type="RefSeq" id="XP_010422618.1"/>
    </source>
</evidence>
<reference evidence="4" key="1">
    <citation type="journal article" date="1997" name="Nucleic Acids Res.">
        <title>tRNAscan-SE: a program for improved detection of transfer RNA genes in genomic sequence.</title>
        <authorList>
            <person name="Lowe T.M."/>
            <person name="Eddy S.R."/>
        </authorList>
    </citation>
    <scope>NUCLEOTIDE SEQUENCE [LARGE SCALE GENOMIC DNA]</scope>
    <source>
        <strain evidence="4">r\DH55</strain>
    </source>
</reference>
<dbReference type="InterPro" id="IPR027935">
    <property type="entry name" value="Di19_C"/>
</dbReference>
<dbReference type="PANTHER" id="PTHR31875">
    <property type="entry name" value="PROTEIN DEHYDRATION-INDUCED 19"/>
    <property type="match status" value="1"/>
</dbReference>
<dbReference type="InterPro" id="IPR033347">
    <property type="entry name" value="Di19"/>
</dbReference>
<dbReference type="InterPro" id="IPR008598">
    <property type="entry name" value="Di19_Zn-bd"/>
</dbReference>
<sequence>MEEALLGICGFDSSKKYRLEELAKFQSVGSCIIEFEDDETAVEYPCPFCSDDYDLVELCHHVDEEHQLDANNGICPVCSRRVKMHMVDHITTQHRDVLKLFKDETYSTFSPGTRKYLQSLMDEPLSTIDTSKSVPDPLLSFIYNPPSQNQSKLVLPDLSGEASLEEKSSVRDSTDKDGKLLSPLSDTELLEKALKREFVQGLISSAIFDHIDNF</sequence>
<proteinExistence type="inferred from homology"/>
<dbReference type="RefSeq" id="XP_010422618.1">
    <property type="nucleotide sequence ID" value="XM_010424316.2"/>
</dbReference>
<dbReference type="Pfam" id="PF05605">
    <property type="entry name" value="zf-Di19"/>
    <property type="match status" value="1"/>
</dbReference>
<dbReference type="Proteomes" id="UP000694864">
    <property type="component" value="Chromosome 8"/>
</dbReference>
<dbReference type="GeneID" id="104707878"/>
<feature type="domain" description="Di19 zinc-binding" evidence="2">
    <location>
        <begin position="43"/>
        <end position="95"/>
    </location>
</feature>
<organism evidence="4 6">
    <name type="scientific">Camelina sativa</name>
    <name type="common">False flax</name>
    <name type="synonym">Myagrum sativum</name>
    <dbReference type="NCBI Taxonomy" id="90675"/>
    <lineage>
        <taxon>Eukaryota</taxon>
        <taxon>Viridiplantae</taxon>
        <taxon>Streptophyta</taxon>
        <taxon>Embryophyta</taxon>
        <taxon>Tracheophyta</taxon>
        <taxon>Spermatophyta</taxon>
        <taxon>Magnoliopsida</taxon>
        <taxon>eudicotyledons</taxon>
        <taxon>Gunneridae</taxon>
        <taxon>Pentapetalae</taxon>
        <taxon>rosids</taxon>
        <taxon>malvids</taxon>
        <taxon>Brassicales</taxon>
        <taxon>Brassicaceae</taxon>
        <taxon>Camelineae</taxon>
        <taxon>Camelina</taxon>
    </lineage>
</organism>
<evidence type="ECO:0000313" key="5">
    <source>
        <dbReference type="RefSeq" id="XP_010422617.1"/>
    </source>
</evidence>
<dbReference type="RefSeq" id="XP_010422617.1">
    <property type="nucleotide sequence ID" value="XM_010424315.2"/>
</dbReference>
<keyword evidence="4" id="KW-1185">Reference proteome</keyword>
<accession>A0ABM0T8T7</accession>
<reference evidence="5 6" key="3">
    <citation type="submission" date="2025-05" db="UniProtKB">
        <authorList>
            <consortium name="RefSeq"/>
        </authorList>
    </citation>
    <scope>IDENTIFICATION</scope>
    <source>
        <tissue evidence="5 6">Leaf</tissue>
    </source>
</reference>
<comment type="similarity">
    <text evidence="1">Belongs to the Di19 family.</text>
</comment>
<dbReference type="Pfam" id="PF14571">
    <property type="entry name" value="Di19_C"/>
    <property type="match status" value="1"/>
</dbReference>
<name>A0ABM0T8T7_CAMSA</name>
<reference evidence="4" key="2">
    <citation type="journal article" date="2014" name="Nat. Commun.">
        <title>The emerging biofuel crop Camelina sativa retains a highly undifferentiated hexaploid genome structure.</title>
        <authorList>
            <person name="Kagale S."/>
            <person name="Koh C."/>
            <person name="Nixon J."/>
            <person name="Bollina V."/>
            <person name="Clarke W.E."/>
            <person name="Tuteja R."/>
            <person name="Spillane C."/>
            <person name="Robinson S.J."/>
            <person name="Links M.G."/>
            <person name="Clarke C."/>
            <person name="Higgins E.E."/>
            <person name="Huebert T."/>
            <person name="Sharpe A.G."/>
            <person name="Parkin I.A."/>
        </authorList>
    </citation>
    <scope>NUCLEOTIDE SEQUENCE [LARGE SCALE GENOMIC DNA]</scope>
    <source>
        <strain evidence="4">r\DH55</strain>
    </source>
</reference>
<gene>
    <name evidence="5 6 7" type="primary">LOC104707878</name>
</gene>
<feature type="domain" description="Di19 C-terminal" evidence="3">
    <location>
        <begin position="115"/>
        <end position="207"/>
    </location>
</feature>
<evidence type="ECO:0000256" key="1">
    <source>
        <dbReference type="ARBA" id="ARBA00007109"/>
    </source>
</evidence>
<dbReference type="PANTHER" id="PTHR31875:SF43">
    <property type="entry name" value="PROTEIN DEHYDRATION-INDUCED 19 HOMOLOG 5"/>
    <property type="match status" value="1"/>
</dbReference>
<evidence type="ECO:0000313" key="7">
    <source>
        <dbReference type="RefSeq" id="XP_010422619.1"/>
    </source>
</evidence>
<protein>
    <submittedName>
        <fullName evidence="5 6">Protein DEHYDRATION-INDUCED 19 homolog 5 isoform X1</fullName>
    </submittedName>
</protein>
<dbReference type="RefSeq" id="XP_010422619.1">
    <property type="nucleotide sequence ID" value="XM_010424317.1"/>
</dbReference>